<feature type="region of interest" description="Disordered" evidence="6">
    <location>
        <begin position="133"/>
        <end position="154"/>
    </location>
</feature>
<dbReference type="OrthoDB" id="2942533at2759"/>
<dbReference type="AlphaFoldDB" id="A0A8W8MQY6"/>
<feature type="compositionally biased region" description="Basic and acidic residues" evidence="6">
    <location>
        <begin position="396"/>
        <end position="411"/>
    </location>
</feature>
<dbReference type="InterPro" id="IPR019734">
    <property type="entry name" value="TPR_rpt"/>
</dbReference>
<feature type="compositionally biased region" description="Polar residues" evidence="6">
    <location>
        <begin position="468"/>
        <end position="491"/>
    </location>
</feature>
<dbReference type="Gene3D" id="1.25.40.10">
    <property type="entry name" value="Tetratricopeptide repeat domain"/>
    <property type="match status" value="3"/>
</dbReference>
<feature type="compositionally biased region" description="Polar residues" evidence="6">
    <location>
        <begin position="901"/>
        <end position="912"/>
    </location>
</feature>
<dbReference type="SUPFAM" id="SSF48452">
    <property type="entry name" value="TPR-like"/>
    <property type="match status" value="3"/>
</dbReference>
<feature type="repeat" description="TPR" evidence="5">
    <location>
        <begin position="273"/>
        <end position="306"/>
    </location>
</feature>
<reference evidence="8" key="1">
    <citation type="submission" date="2022-08" db="UniProtKB">
        <authorList>
            <consortium name="EnsemblMetazoa"/>
        </authorList>
    </citation>
    <scope>IDENTIFICATION</scope>
    <source>
        <strain evidence="8">05x7-T-G4-1.051#20</strain>
    </source>
</reference>
<evidence type="ECO:0000256" key="6">
    <source>
        <dbReference type="SAM" id="MobiDB-lite"/>
    </source>
</evidence>
<dbReference type="SMART" id="SM00028">
    <property type="entry name" value="TPR"/>
    <property type="match status" value="9"/>
</dbReference>
<feature type="region of interest" description="Disordered" evidence="6">
    <location>
        <begin position="320"/>
        <end position="526"/>
    </location>
</feature>
<feature type="compositionally biased region" description="Basic and acidic residues" evidence="6">
    <location>
        <begin position="377"/>
        <end position="387"/>
    </location>
</feature>
<dbReference type="PROSITE" id="PS50005">
    <property type="entry name" value="TPR"/>
    <property type="match status" value="2"/>
</dbReference>
<feature type="compositionally biased region" description="Basic and acidic residues" evidence="6">
    <location>
        <begin position="320"/>
        <end position="339"/>
    </location>
</feature>
<evidence type="ECO:0000256" key="3">
    <source>
        <dbReference type="ARBA" id="ARBA00022737"/>
    </source>
</evidence>
<feature type="compositionally biased region" description="Low complexity" evidence="6">
    <location>
        <begin position="1075"/>
        <end position="1089"/>
    </location>
</feature>
<dbReference type="GO" id="GO:0031072">
    <property type="term" value="F:heat shock protein binding"/>
    <property type="evidence" value="ECO:0007669"/>
    <property type="project" value="TreeGrafter"/>
</dbReference>
<dbReference type="GO" id="GO:0005739">
    <property type="term" value="C:mitochondrion"/>
    <property type="evidence" value="ECO:0007669"/>
    <property type="project" value="TreeGrafter"/>
</dbReference>
<dbReference type="InterPro" id="IPR011990">
    <property type="entry name" value="TPR-like_helical_dom_sf"/>
</dbReference>
<feature type="region of interest" description="Disordered" evidence="6">
    <location>
        <begin position="897"/>
        <end position="1103"/>
    </location>
</feature>
<protein>
    <recommendedName>
        <fullName evidence="7">RNA-polymerase II-associated protein 3-like C-terminal domain-containing protein</fullName>
    </recommendedName>
</protein>
<keyword evidence="3" id="KW-0677">Repeat</keyword>
<feature type="compositionally biased region" description="Basic and acidic residues" evidence="6">
    <location>
        <begin position="438"/>
        <end position="453"/>
    </location>
</feature>
<feature type="repeat" description="TPR" evidence="5">
    <location>
        <begin position="206"/>
        <end position="239"/>
    </location>
</feature>
<proteinExistence type="predicted"/>
<feature type="compositionally biased region" description="Basic and acidic residues" evidence="6">
    <location>
        <begin position="198"/>
        <end position="215"/>
    </location>
</feature>
<feature type="compositionally biased region" description="Low complexity" evidence="6">
    <location>
        <begin position="714"/>
        <end position="762"/>
    </location>
</feature>
<feature type="compositionally biased region" description="Basic residues" evidence="6">
    <location>
        <begin position="955"/>
        <end position="965"/>
    </location>
</feature>
<keyword evidence="2" id="KW-0963">Cytoplasm</keyword>
<feature type="domain" description="RNA-polymerase II-associated protein 3-like C-terminal" evidence="7">
    <location>
        <begin position="1108"/>
        <end position="1199"/>
    </location>
</feature>
<feature type="compositionally biased region" description="Basic and acidic residues" evidence="6">
    <location>
        <begin position="974"/>
        <end position="988"/>
    </location>
</feature>
<accession>A0A8W8MQY6</accession>
<feature type="compositionally biased region" description="Low complexity" evidence="6">
    <location>
        <begin position="925"/>
        <end position="941"/>
    </location>
</feature>
<dbReference type="InterPro" id="IPR051982">
    <property type="entry name" value="CiliaryAsmbly_MitoImport"/>
</dbReference>
<dbReference type="GO" id="GO:0005829">
    <property type="term" value="C:cytosol"/>
    <property type="evidence" value="ECO:0007669"/>
    <property type="project" value="TreeGrafter"/>
</dbReference>
<feature type="compositionally biased region" description="Basic and acidic residues" evidence="6">
    <location>
        <begin position="511"/>
        <end position="523"/>
    </location>
</feature>
<keyword evidence="9" id="KW-1185">Reference proteome</keyword>
<dbReference type="Pfam" id="PF13877">
    <property type="entry name" value="RPAP3_C"/>
    <property type="match status" value="1"/>
</dbReference>
<dbReference type="Pfam" id="PF13432">
    <property type="entry name" value="TPR_16"/>
    <property type="match status" value="1"/>
</dbReference>
<feature type="compositionally biased region" description="Basic and acidic residues" evidence="6">
    <location>
        <begin position="1002"/>
        <end position="1012"/>
    </location>
</feature>
<name>A0A8W8MQY6_MAGGI</name>
<evidence type="ECO:0000259" key="7">
    <source>
        <dbReference type="Pfam" id="PF13877"/>
    </source>
</evidence>
<feature type="compositionally biased region" description="Basic and acidic residues" evidence="6">
    <location>
        <begin position="763"/>
        <end position="781"/>
    </location>
</feature>
<dbReference type="InterPro" id="IPR025986">
    <property type="entry name" value="RPAP3-like_C"/>
</dbReference>
<dbReference type="GO" id="GO:0006626">
    <property type="term" value="P:protein targeting to mitochondrion"/>
    <property type="evidence" value="ECO:0007669"/>
    <property type="project" value="TreeGrafter"/>
</dbReference>
<evidence type="ECO:0000256" key="5">
    <source>
        <dbReference type="PROSITE-ProRule" id="PRU00339"/>
    </source>
</evidence>
<evidence type="ECO:0000256" key="4">
    <source>
        <dbReference type="ARBA" id="ARBA00022803"/>
    </source>
</evidence>
<dbReference type="Pfam" id="PF13181">
    <property type="entry name" value="TPR_8"/>
    <property type="match status" value="1"/>
</dbReference>
<feature type="region of interest" description="Disordered" evidence="6">
    <location>
        <begin position="709"/>
        <end position="781"/>
    </location>
</feature>
<dbReference type="PANTHER" id="PTHR45984:SF1">
    <property type="entry name" value="SPAG1 AXONEMAL DYNEIN ASSEMBLY FACTOR"/>
    <property type="match status" value="1"/>
</dbReference>
<feature type="compositionally biased region" description="Low complexity" evidence="6">
    <location>
        <begin position="500"/>
        <end position="510"/>
    </location>
</feature>
<evidence type="ECO:0000313" key="8">
    <source>
        <dbReference type="EnsemblMetazoa" id="G34925.1:cds"/>
    </source>
</evidence>
<sequence>MSAAQDASSLLNMGTTKKYDIPLAHLDYKYIEECNDVKYLEKILRILRSGEEGRYPDMERQCEEKIEALNPTSRILRKEIPVRKINEIERTEGQSLQSDLQNWTSEMKVAEGSVNGESEFDDDSLPPIRSGVISLSGNSTQQEKKSSKKNVMPRSYKEWDKFDVEKEVEEVEKEKPKQPGKSAAQPVIENVINSTGMSEREKEMKANREKDKGNEAFRAGDFQEAITYYSRSISLQPNPPSYNNRALAYLKTKEWMKAESDCDKVLSWEPKNIKALLRRGTAQKGKKCFREALADFQLALELEPNNKRAEELIQELHKEEKKYEEEKKAKKEKGRRMVIEEVGEEEEEEEKKTRKGKKMVIEEVEEEEESADEEIVVEEKKSFEKKKATVSVKSQELNKTKKTETNKKENKPMVNGFHKSPKQKSDSKDIWEEGEVSTQDKEGFTTLRTRPDEQDISNVESESKNVGESESSSTDTGPAQSFPQTESSGLSLQEIENSENENIANASVESNRVEEEPSKKTGSHEAMASCAVVEKPPEELAPVRPVFIQYPLPGPIAKLREEGNKLFREGQYGDAVHKYTEALNRLEKEKSDQVVNRSLIHSNRAACQIKTGHCAAAIKDCTAALELLPHSIKPLLRRGNAYEILENYRKAYVDFKHVINVDNSIDFAHRGSSRCQSHLQSVDGPRWREKLPRIPSVLHWEVPDIRTPEEAAGSSSFTSQSSQKSSPSSSVSSSQTQPSSSVPSSSTSSLSATSAPTSTPDKATSDSLKKPAKEESFEEVKSRGNECVKKSEFKSAIECYTRCVESDPKQTVSYTNRALCYIRINQPENAEQDCTAALSIEKDNVKALFRRAQAKKMLERYKDSLSDLVHLLKVDPKNTAAQREIEVVKDYWRKELKSRPTESPSSTGSNEKAANENKTSKVKGQSSAQVAASSKPSAPKATKQEFSQAEEKSNSKKGKQKTRKRMVIEEMDSEEKQSDSKKEIEKEAPTPSHQSGVKPATHKQEPVKKSEHTTPTAPPPSHHPSATPTETQGHQESKSKKKGKKNKASGEQSLTRPSSEEKSPVASSKSQGAEKSTSSSKPGQKSSIKATSTGLPVVPPSAPRLEKATPYEFIQAWNSLRNVSELQPYADLLRQIPPKDLPQVISNKLDGGMLNKILKCVAEKFIKQGELDLSYSILSHLTKVPRFSTISMFLSPAEKKDLQSVFSRLQQTASTQYSSEDLSRLKKDYGV</sequence>
<evidence type="ECO:0000256" key="1">
    <source>
        <dbReference type="ARBA" id="ARBA00004496"/>
    </source>
</evidence>
<comment type="subcellular location">
    <subcellularLocation>
        <location evidence="1">Cytoplasm</location>
    </subcellularLocation>
</comment>
<dbReference type="OMA" id="PREYRDW"/>
<dbReference type="PANTHER" id="PTHR45984">
    <property type="entry name" value="RNA (RNA) POLYMERASE II ASSOCIATED PROTEIN HOMOLOG"/>
    <property type="match status" value="1"/>
</dbReference>
<dbReference type="Proteomes" id="UP000005408">
    <property type="component" value="Unassembled WGS sequence"/>
</dbReference>
<feature type="compositionally biased region" description="Acidic residues" evidence="6">
    <location>
        <begin position="362"/>
        <end position="376"/>
    </location>
</feature>
<evidence type="ECO:0000313" key="9">
    <source>
        <dbReference type="Proteomes" id="UP000005408"/>
    </source>
</evidence>
<keyword evidence="4 5" id="KW-0802">TPR repeat</keyword>
<feature type="region of interest" description="Disordered" evidence="6">
    <location>
        <begin position="197"/>
        <end position="217"/>
    </location>
</feature>
<organism evidence="8 9">
    <name type="scientific">Magallana gigas</name>
    <name type="common">Pacific oyster</name>
    <name type="synonym">Crassostrea gigas</name>
    <dbReference type="NCBI Taxonomy" id="29159"/>
    <lineage>
        <taxon>Eukaryota</taxon>
        <taxon>Metazoa</taxon>
        <taxon>Spiralia</taxon>
        <taxon>Lophotrochozoa</taxon>
        <taxon>Mollusca</taxon>
        <taxon>Bivalvia</taxon>
        <taxon>Autobranchia</taxon>
        <taxon>Pteriomorphia</taxon>
        <taxon>Ostreida</taxon>
        <taxon>Ostreoidea</taxon>
        <taxon>Ostreidae</taxon>
        <taxon>Magallana</taxon>
    </lineage>
</organism>
<feature type="compositionally biased region" description="Polar residues" evidence="6">
    <location>
        <begin position="1065"/>
        <end position="1074"/>
    </location>
</feature>
<evidence type="ECO:0000256" key="2">
    <source>
        <dbReference type="ARBA" id="ARBA00022490"/>
    </source>
</evidence>
<dbReference type="SMR" id="A0A8W8MQY6"/>
<dbReference type="EnsemblMetazoa" id="G34925.1">
    <property type="protein sequence ID" value="G34925.1:cds"/>
    <property type="gene ID" value="G34925"/>
</dbReference>